<dbReference type="Proteomes" id="UP001240236">
    <property type="component" value="Unassembled WGS sequence"/>
</dbReference>
<keyword evidence="2" id="KW-1185">Reference proteome</keyword>
<dbReference type="EMBL" id="JAUSUZ010000001">
    <property type="protein sequence ID" value="MDQ0370633.1"/>
    <property type="molecule type" value="Genomic_DNA"/>
</dbReference>
<dbReference type="RefSeq" id="WP_307246747.1">
    <property type="nucleotide sequence ID" value="NZ_JAUSUZ010000001.1"/>
</dbReference>
<evidence type="ECO:0008006" key="3">
    <source>
        <dbReference type="Google" id="ProtNLM"/>
    </source>
</evidence>
<sequence>MSDSPLSDALAAYAGNRTDENWARLIDVFRNSIVGAVGSGPVAADGTSGAGFGVGRTTHGDGRPRILTFADPPVYARTFGQAFTVGVPGSVLLEMAAGDLDCAGILINSATSETSVVISREAAVAARD</sequence>
<name>A0AAE3W657_9ACTN</name>
<proteinExistence type="predicted"/>
<dbReference type="AlphaFoldDB" id="A0AAE3W657"/>
<organism evidence="1 2">
    <name type="scientific">Catenuloplanes indicus</name>
    <dbReference type="NCBI Taxonomy" id="137267"/>
    <lineage>
        <taxon>Bacteria</taxon>
        <taxon>Bacillati</taxon>
        <taxon>Actinomycetota</taxon>
        <taxon>Actinomycetes</taxon>
        <taxon>Micromonosporales</taxon>
        <taxon>Micromonosporaceae</taxon>
        <taxon>Catenuloplanes</taxon>
    </lineage>
</organism>
<gene>
    <name evidence="1" type="ORF">J2S42_007302</name>
</gene>
<evidence type="ECO:0000313" key="2">
    <source>
        <dbReference type="Proteomes" id="UP001240236"/>
    </source>
</evidence>
<protein>
    <recommendedName>
        <fullName evidence="3">SseB protein N-terminal domain-containing protein</fullName>
    </recommendedName>
</protein>
<reference evidence="1 2" key="1">
    <citation type="submission" date="2023-07" db="EMBL/GenBank/DDBJ databases">
        <title>Sequencing the genomes of 1000 actinobacteria strains.</title>
        <authorList>
            <person name="Klenk H.-P."/>
        </authorList>
    </citation>
    <scope>NUCLEOTIDE SEQUENCE [LARGE SCALE GENOMIC DNA]</scope>
    <source>
        <strain evidence="1 2">DSM 44709</strain>
    </source>
</reference>
<evidence type="ECO:0000313" key="1">
    <source>
        <dbReference type="EMBL" id="MDQ0370633.1"/>
    </source>
</evidence>
<comment type="caution">
    <text evidence="1">The sequence shown here is derived from an EMBL/GenBank/DDBJ whole genome shotgun (WGS) entry which is preliminary data.</text>
</comment>
<accession>A0AAE3W657</accession>